<dbReference type="InterPro" id="IPR000305">
    <property type="entry name" value="GIY-YIG_endonuc"/>
</dbReference>
<dbReference type="GeneID" id="70687208"/>
<dbReference type="EMBL" id="CP098736">
    <property type="protein sequence ID" value="USE78841.1"/>
    <property type="molecule type" value="Genomic_DNA"/>
</dbReference>
<feature type="region of interest" description="Disordered" evidence="1">
    <location>
        <begin position="193"/>
        <end position="217"/>
    </location>
</feature>
<dbReference type="InterPro" id="IPR003611">
    <property type="entry name" value="NUMOD3"/>
</dbReference>
<evidence type="ECO:0000259" key="2">
    <source>
        <dbReference type="PROSITE" id="PS50164"/>
    </source>
</evidence>
<name>A0ABY4VNM4_9BURK</name>
<reference evidence="3" key="1">
    <citation type="submission" date="2022-06" db="EMBL/GenBank/DDBJ databases">
        <title>Complete genome sequence and characterization of Cupriavidus gilardii QJ1 isolated from contaminating cells.</title>
        <authorList>
            <person name="Qi J."/>
        </authorList>
    </citation>
    <scope>NUCLEOTIDE SEQUENCE</scope>
    <source>
        <strain evidence="3">QJ1</strain>
    </source>
</reference>
<dbReference type="Proteomes" id="UP001056648">
    <property type="component" value="Chromosome 2"/>
</dbReference>
<protein>
    <submittedName>
        <fullName evidence="3">NUMOD3 domain-containing DNA-binding protein</fullName>
    </submittedName>
</protein>
<sequence>MILDSPNSEERRDFYVYMLLRPGSSVPFYVGKGRGRRMYAHMHDERGNSHKANIIRKIKADGGRVVGIKIETALTEAEAFAEEMAWIAWIGRYPNGPLVNKTPGGEGVSGPRSVSERERLIALHTGRKRSEATKAAISAALKGRKKSAEHVAAHAASLRGRSLSAENRAAISAALKGRPCPEGTRLALIESNKRRAGRKWSAEERAKQMALRAAKKG</sequence>
<keyword evidence="4" id="KW-1185">Reference proteome</keyword>
<dbReference type="RefSeq" id="WP_174779866.1">
    <property type="nucleotide sequence ID" value="NZ_CP054624.1"/>
</dbReference>
<proteinExistence type="predicted"/>
<evidence type="ECO:0000313" key="4">
    <source>
        <dbReference type="Proteomes" id="UP001056648"/>
    </source>
</evidence>
<gene>
    <name evidence="3" type="ORF">NDR89_19575</name>
</gene>
<dbReference type="GO" id="GO:0003677">
    <property type="term" value="F:DNA binding"/>
    <property type="evidence" value="ECO:0007669"/>
    <property type="project" value="UniProtKB-KW"/>
</dbReference>
<dbReference type="Pfam" id="PF22945">
    <property type="entry name" value="LEM-3_GIY-YIG"/>
    <property type="match status" value="1"/>
</dbReference>
<organism evidence="3 4">
    <name type="scientific">Cupriavidus gilardii</name>
    <dbReference type="NCBI Taxonomy" id="82541"/>
    <lineage>
        <taxon>Bacteria</taxon>
        <taxon>Pseudomonadati</taxon>
        <taxon>Pseudomonadota</taxon>
        <taxon>Betaproteobacteria</taxon>
        <taxon>Burkholderiales</taxon>
        <taxon>Burkholderiaceae</taxon>
        <taxon>Cupriavidus</taxon>
    </lineage>
</organism>
<dbReference type="PROSITE" id="PS50164">
    <property type="entry name" value="GIY_YIG"/>
    <property type="match status" value="1"/>
</dbReference>
<evidence type="ECO:0000256" key="1">
    <source>
        <dbReference type="SAM" id="MobiDB-lite"/>
    </source>
</evidence>
<accession>A0ABY4VNM4</accession>
<keyword evidence="3" id="KW-0238">DNA-binding</keyword>
<feature type="domain" description="GIY-YIG" evidence="2">
    <location>
        <begin position="12"/>
        <end position="101"/>
    </location>
</feature>
<dbReference type="Pfam" id="PF07460">
    <property type="entry name" value="NUMOD3"/>
    <property type="match status" value="1"/>
</dbReference>
<evidence type="ECO:0000313" key="3">
    <source>
        <dbReference type="EMBL" id="USE78841.1"/>
    </source>
</evidence>